<evidence type="ECO:0000313" key="1">
    <source>
        <dbReference type="EMBL" id="KAH7981267.1"/>
    </source>
</evidence>
<comment type="caution">
    <text evidence="1">The sequence shown here is derived from an EMBL/GenBank/DDBJ whole genome shotgun (WGS) entry which is preliminary data.</text>
</comment>
<sequence>MRLSHDELLQVHRKERKELQAKIQSLKHSVPKGDKKRKKDVAAEVAILEAELEEKHKKDLEEFAALQCDGVANGEPEEKKRQKEVQREKEIAEQEVENQFLPRAVEERELRVILGKLGLAIYEIPSDGNW</sequence>
<proteinExistence type="predicted"/>
<name>A0ACB8E2Y8_DERSI</name>
<dbReference type="Proteomes" id="UP000821865">
    <property type="component" value="Chromosome 1"/>
</dbReference>
<protein>
    <submittedName>
        <fullName evidence="1">Uncharacterized protein</fullName>
    </submittedName>
</protein>
<accession>A0ACB8E2Y8</accession>
<keyword evidence="2" id="KW-1185">Reference proteome</keyword>
<dbReference type="EMBL" id="CM023470">
    <property type="protein sequence ID" value="KAH7981267.1"/>
    <property type="molecule type" value="Genomic_DNA"/>
</dbReference>
<organism evidence="1 2">
    <name type="scientific">Dermacentor silvarum</name>
    <name type="common">Tick</name>
    <dbReference type="NCBI Taxonomy" id="543639"/>
    <lineage>
        <taxon>Eukaryota</taxon>
        <taxon>Metazoa</taxon>
        <taxon>Ecdysozoa</taxon>
        <taxon>Arthropoda</taxon>
        <taxon>Chelicerata</taxon>
        <taxon>Arachnida</taxon>
        <taxon>Acari</taxon>
        <taxon>Parasitiformes</taxon>
        <taxon>Ixodida</taxon>
        <taxon>Ixodoidea</taxon>
        <taxon>Ixodidae</taxon>
        <taxon>Rhipicephalinae</taxon>
        <taxon>Dermacentor</taxon>
    </lineage>
</organism>
<gene>
    <name evidence="1" type="ORF">HPB49_022852</name>
</gene>
<reference evidence="1" key="1">
    <citation type="submission" date="2020-05" db="EMBL/GenBank/DDBJ databases">
        <title>Large-scale comparative analyses of tick genomes elucidate their genetic diversity and vector capacities.</title>
        <authorList>
            <person name="Jia N."/>
            <person name="Wang J."/>
            <person name="Shi W."/>
            <person name="Du L."/>
            <person name="Sun Y."/>
            <person name="Zhan W."/>
            <person name="Jiang J."/>
            <person name="Wang Q."/>
            <person name="Zhang B."/>
            <person name="Ji P."/>
            <person name="Sakyi L.B."/>
            <person name="Cui X."/>
            <person name="Yuan T."/>
            <person name="Jiang B."/>
            <person name="Yang W."/>
            <person name="Lam T.T.-Y."/>
            <person name="Chang Q."/>
            <person name="Ding S."/>
            <person name="Wang X."/>
            <person name="Zhu J."/>
            <person name="Ruan X."/>
            <person name="Zhao L."/>
            <person name="Wei J."/>
            <person name="Que T."/>
            <person name="Du C."/>
            <person name="Cheng J."/>
            <person name="Dai P."/>
            <person name="Han X."/>
            <person name="Huang E."/>
            <person name="Gao Y."/>
            <person name="Liu J."/>
            <person name="Shao H."/>
            <person name="Ye R."/>
            <person name="Li L."/>
            <person name="Wei W."/>
            <person name="Wang X."/>
            <person name="Wang C."/>
            <person name="Yang T."/>
            <person name="Huo Q."/>
            <person name="Li W."/>
            <person name="Guo W."/>
            <person name="Chen H."/>
            <person name="Zhou L."/>
            <person name="Ni X."/>
            <person name="Tian J."/>
            <person name="Zhou Y."/>
            <person name="Sheng Y."/>
            <person name="Liu T."/>
            <person name="Pan Y."/>
            <person name="Xia L."/>
            <person name="Li J."/>
            <person name="Zhao F."/>
            <person name="Cao W."/>
        </authorList>
    </citation>
    <scope>NUCLEOTIDE SEQUENCE</scope>
    <source>
        <strain evidence="1">Dsil-2018</strain>
    </source>
</reference>
<evidence type="ECO:0000313" key="2">
    <source>
        <dbReference type="Proteomes" id="UP000821865"/>
    </source>
</evidence>